<comment type="caution">
    <text evidence="1">The sequence shown here is derived from an EMBL/GenBank/DDBJ whole genome shotgun (WGS) entry which is preliminary data.</text>
</comment>
<dbReference type="EMBL" id="JAULSW010000001">
    <property type="protein sequence ID" value="KAK3393453.1"/>
    <property type="molecule type" value="Genomic_DNA"/>
</dbReference>
<sequence>MPEITTIVALARRPVQLGAEATNTDKFKPVVIGDYEEYSETVKSKLLGADACIWTVAVTPFRHSNEASAGSPKPMVFVYLSVEGTSQDLSKKPFIFGVYQLMRGKTEILVQEYGAAHKEVDVHIVRPGMIWSPTTFWRSVQSNMFRVTNLVTRAILNISLEEVSAAVLY</sequence>
<dbReference type="Proteomes" id="UP001285441">
    <property type="component" value="Unassembled WGS sequence"/>
</dbReference>
<reference evidence="1" key="1">
    <citation type="journal article" date="2023" name="Mol. Phylogenet. Evol.">
        <title>Genome-scale phylogeny and comparative genomics of the fungal order Sordariales.</title>
        <authorList>
            <person name="Hensen N."/>
            <person name="Bonometti L."/>
            <person name="Westerberg I."/>
            <person name="Brannstrom I.O."/>
            <person name="Guillou S."/>
            <person name="Cros-Aarteil S."/>
            <person name="Calhoun S."/>
            <person name="Haridas S."/>
            <person name="Kuo A."/>
            <person name="Mondo S."/>
            <person name="Pangilinan J."/>
            <person name="Riley R."/>
            <person name="LaButti K."/>
            <person name="Andreopoulos B."/>
            <person name="Lipzen A."/>
            <person name="Chen C."/>
            <person name="Yan M."/>
            <person name="Daum C."/>
            <person name="Ng V."/>
            <person name="Clum A."/>
            <person name="Steindorff A."/>
            <person name="Ohm R.A."/>
            <person name="Martin F."/>
            <person name="Silar P."/>
            <person name="Natvig D.O."/>
            <person name="Lalanne C."/>
            <person name="Gautier V."/>
            <person name="Ament-Velasquez S.L."/>
            <person name="Kruys A."/>
            <person name="Hutchinson M.I."/>
            <person name="Powell A.J."/>
            <person name="Barry K."/>
            <person name="Miller A.N."/>
            <person name="Grigoriev I.V."/>
            <person name="Debuchy R."/>
            <person name="Gladieux P."/>
            <person name="Hiltunen Thoren M."/>
            <person name="Johannesson H."/>
        </authorList>
    </citation>
    <scope>NUCLEOTIDE SEQUENCE</scope>
    <source>
        <strain evidence="1">CBS 232.78</strain>
    </source>
</reference>
<accession>A0AAE0P4R8</accession>
<protein>
    <recommendedName>
        <fullName evidence="3">NAD(P)-binding domain-containing protein</fullName>
    </recommendedName>
</protein>
<gene>
    <name evidence="1" type="ORF">B0H63DRAFT_516644</name>
</gene>
<keyword evidence="2" id="KW-1185">Reference proteome</keyword>
<dbReference type="Gene3D" id="3.40.50.720">
    <property type="entry name" value="NAD(P)-binding Rossmann-like Domain"/>
    <property type="match status" value="1"/>
</dbReference>
<dbReference type="AlphaFoldDB" id="A0AAE0P4R8"/>
<evidence type="ECO:0008006" key="3">
    <source>
        <dbReference type="Google" id="ProtNLM"/>
    </source>
</evidence>
<dbReference type="SUPFAM" id="SSF51735">
    <property type="entry name" value="NAD(P)-binding Rossmann-fold domains"/>
    <property type="match status" value="1"/>
</dbReference>
<name>A0AAE0P4R8_9PEZI</name>
<organism evidence="1 2">
    <name type="scientific">Podospora didyma</name>
    <dbReference type="NCBI Taxonomy" id="330526"/>
    <lineage>
        <taxon>Eukaryota</taxon>
        <taxon>Fungi</taxon>
        <taxon>Dikarya</taxon>
        <taxon>Ascomycota</taxon>
        <taxon>Pezizomycotina</taxon>
        <taxon>Sordariomycetes</taxon>
        <taxon>Sordariomycetidae</taxon>
        <taxon>Sordariales</taxon>
        <taxon>Podosporaceae</taxon>
        <taxon>Podospora</taxon>
    </lineage>
</organism>
<reference evidence="1" key="2">
    <citation type="submission" date="2023-06" db="EMBL/GenBank/DDBJ databases">
        <authorList>
            <consortium name="Lawrence Berkeley National Laboratory"/>
            <person name="Haridas S."/>
            <person name="Hensen N."/>
            <person name="Bonometti L."/>
            <person name="Westerberg I."/>
            <person name="Brannstrom I.O."/>
            <person name="Guillou S."/>
            <person name="Cros-Aarteil S."/>
            <person name="Calhoun S."/>
            <person name="Kuo A."/>
            <person name="Mondo S."/>
            <person name="Pangilinan J."/>
            <person name="Riley R."/>
            <person name="LaButti K."/>
            <person name="Andreopoulos B."/>
            <person name="Lipzen A."/>
            <person name="Chen C."/>
            <person name="Yanf M."/>
            <person name="Daum C."/>
            <person name="Ng V."/>
            <person name="Clum A."/>
            <person name="Steindorff A."/>
            <person name="Ohm R."/>
            <person name="Martin F."/>
            <person name="Silar P."/>
            <person name="Natvig D."/>
            <person name="Lalanne C."/>
            <person name="Gautier V."/>
            <person name="Ament-velasquez S.L."/>
            <person name="Kruys A."/>
            <person name="Hutchinson M.I."/>
            <person name="Powell A.J."/>
            <person name="Barry K."/>
            <person name="Miller A.N."/>
            <person name="Grigoriev I.V."/>
            <person name="Debuchy R."/>
            <person name="Gladieux P."/>
            <person name="Thoren M.H."/>
            <person name="Johannesson H."/>
        </authorList>
    </citation>
    <scope>NUCLEOTIDE SEQUENCE</scope>
    <source>
        <strain evidence="1">CBS 232.78</strain>
    </source>
</reference>
<dbReference type="InterPro" id="IPR036291">
    <property type="entry name" value="NAD(P)-bd_dom_sf"/>
</dbReference>
<evidence type="ECO:0000313" key="1">
    <source>
        <dbReference type="EMBL" id="KAK3393453.1"/>
    </source>
</evidence>
<evidence type="ECO:0000313" key="2">
    <source>
        <dbReference type="Proteomes" id="UP001285441"/>
    </source>
</evidence>
<proteinExistence type="predicted"/>